<protein>
    <submittedName>
        <fullName evidence="1">Uncharacterized protein</fullName>
    </submittedName>
</protein>
<sequence length="207" mass="23516">MIPESIPGLATYDPDIADANERMASCQKGTKNAAVKAERLLRQFRTIAPHIFNGGISRSPMDFVRTELSRLDEFEKIDRFEAAMGNNNRCSFRVSFMQHYMRLSYRYPEPSEEVPLAGLPLPSAHLQQSLPIIERRFDQFSTESAPDSSIEFDIFTISRFRLAISTIASKETLLAFFDISIDATTLCSASVIDIYRDLNKDVCFRKV</sequence>
<keyword evidence="2" id="KW-1185">Reference proteome</keyword>
<dbReference type="AlphaFoldDB" id="A0A834P1E1"/>
<comment type="caution">
    <text evidence="1">The sequence shown here is derived from an EMBL/GenBank/DDBJ whole genome shotgun (WGS) entry which is preliminary data.</text>
</comment>
<proteinExistence type="predicted"/>
<accession>A0A834P1E1</accession>
<gene>
    <name evidence="1" type="ORF">H0235_007483</name>
</gene>
<name>A0A834P1E1_VESPE</name>
<organism evidence="1 2">
    <name type="scientific">Vespula pensylvanica</name>
    <name type="common">Western yellow jacket</name>
    <name type="synonym">Wasp</name>
    <dbReference type="NCBI Taxonomy" id="30213"/>
    <lineage>
        <taxon>Eukaryota</taxon>
        <taxon>Metazoa</taxon>
        <taxon>Ecdysozoa</taxon>
        <taxon>Arthropoda</taxon>
        <taxon>Hexapoda</taxon>
        <taxon>Insecta</taxon>
        <taxon>Pterygota</taxon>
        <taxon>Neoptera</taxon>
        <taxon>Endopterygota</taxon>
        <taxon>Hymenoptera</taxon>
        <taxon>Apocrita</taxon>
        <taxon>Aculeata</taxon>
        <taxon>Vespoidea</taxon>
        <taxon>Vespidae</taxon>
        <taxon>Vespinae</taxon>
        <taxon>Vespula</taxon>
    </lineage>
</organism>
<reference evidence="1" key="1">
    <citation type="journal article" date="2020" name="G3 (Bethesda)">
        <title>High-Quality Assemblies for Three Invasive Social Wasps from the &lt;i&gt;Vespula&lt;/i&gt; Genus.</title>
        <authorList>
            <person name="Harrop T.W.R."/>
            <person name="Guhlin J."/>
            <person name="McLaughlin G.M."/>
            <person name="Permina E."/>
            <person name="Stockwell P."/>
            <person name="Gilligan J."/>
            <person name="Le Lec M.F."/>
            <person name="Gruber M.A.M."/>
            <person name="Quinn O."/>
            <person name="Lovegrove M."/>
            <person name="Duncan E.J."/>
            <person name="Remnant E.J."/>
            <person name="Van Eeckhoven J."/>
            <person name="Graham B."/>
            <person name="Knapp R.A."/>
            <person name="Langford K.W."/>
            <person name="Kronenberg Z."/>
            <person name="Press M.O."/>
            <person name="Eacker S.M."/>
            <person name="Wilson-Rankin E.E."/>
            <person name="Purcell J."/>
            <person name="Lester P.J."/>
            <person name="Dearden P.K."/>
        </authorList>
    </citation>
    <scope>NUCLEOTIDE SEQUENCE</scope>
    <source>
        <strain evidence="1">Volc-1</strain>
    </source>
</reference>
<dbReference type="Proteomes" id="UP000600918">
    <property type="component" value="Unassembled WGS sequence"/>
</dbReference>
<evidence type="ECO:0000313" key="2">
    <source>
        <dbReference type="Proteomes" id="UP000600918"/>
    </source>
</evidence>
<dbReference type="EMBL" id="JACSDY010000006">
    <property type="protein sequence ID" value="KAF7425045.1"/>
    <property type="molecule type" value="Genomic_DNA"/>
</dbReference>
<evidence type="ECO:0000313" key="1">
    <source>
        <dbReference type="EMBL" id="KAF7425045.1"/>
    </source>
</evidence>